<keyword evidence="2 4" id="KW-0106">Calcium</keyword>
<feature type="non-terminal residue" evidence="6">
    <location>
        <position position="1"/>
    </location>
</feature>
<comment type="subcellular location">
    <subcellularLocation>
        <location evidence="4">Membrane</location>
    </subcellularLocation>
</comment>
<dbReference type="Proteomes" id="UP000188354">
    <property type="component" value="Unassembled WGS sequence"/>
</dbReference>
<gene>
    <name evidence="6" type="ORF">TanjilG_05704</name>
</gene>
<evidence type="ECO:0000256" key="4">
    <source>
        <dbReference type="RuleBase" id="RU369080"/>
    </source>
</evidence>
<dbReference type="PANTHER" id="PTHR23056">
    <property type="entry name" value="CALCINEURIN B"/>
    <property type="match status" value="1"/>
</dbReference>
<feature type="domain" description="EF-hand" evidence="5">
    <location>
        <begin position="66"/>
        <end position="101"/>
    </location>
</feature>
<accession>A0A394DA81</accession>
<dbReference type="PANTHER" id="PTHR23056:SF110">
    <property type="entry name" value="CALMODULIN"/>
    <property type="match status" value="1"/>
</dbReference>
<sequence length="126" mass="14710">EFRLALLRDSNKPNLFADRVFDMFDIKHNGAIDFGGFVRSMSIFHPNAPEEKKIEFAFKLFDVRQSGYIEHKETIKEADTDGDGKIDKEEWKQYVAKNPSLLKIMTLPYLKWVSLLINETLRICLI</sequence>
<comment type="similarity">
    <text evidence="3 4">Belongs to the calcineurin regulatory subunit family.</text>
</comment>
<dbReference type="SUPFAM" id="SSF47473">
    <property type="entry name" value="EF-hand"/>
    <property type="match status" value="1"/>
</dbReference>
<dbReference type="InterPro" id="IPR011992">
    <property type="entry name" value="EF-hand-dom_pair"/>
</dbReference>
<keyword evidence="4" id="KW-0479">Metal-binding</keyword>
<dbReference type="Pfam" id="PF13202">
    <property type="entry name" value="EF-hand_5"/>
    <property type="match status" value="1"/>
</dbReference>
<dbReference type="InterPro" id="IPR002048">
    <property type="entry name" value="EF_hand_dom"/>
</dbReference>
<comment type="subunit">
    <text evidence="4">Homodimer. Interacts with CIPK.</text>
</comment>
<dbReference type="GO" id="GO:0019722">
    <property type="term" value="P:calcium-mediated signaling"/>
    <property type="evidence" value="ECO:0007669"/>
    <property type="project" value="UniProtKB-UniRule"/>
</dbReference>
<keyword evidence="7" id="KW-1185">Reference proteome</keyword>
<evidence type="ECO:0000256" key="3">
    <source>
        <dbReference type="ARBA" id="ARBA00023774"/>
    </source>
</evidence>
<proteinExistence type="inferred from homology"/>
<keyword evidence="4" id="KW-0472">Membrane</keyword>
<dbReference type="Gramene" id="OIW20173">
    <property type="protein sequence ID" value="OIW20173"/>
    <property type="gene ID" value="TanjilG_05704"/>
</dbReference>
<dbReference type="InterPro" id="IPR018247">
    <property type="entry name" value="EF_Hand_1_Ca_BS"/>
</dbReference>
<evidence type="ECO:0000259" key="5">
    <source>
        <dbReference type="PROSITE" id="PS50222"/>
    </source>
</evidence>
<comment type="function">
    <text evidence="4">Acts as a calcium sensor. CBL proteins interact with CIPK serine-threonine protein kinases. Binding of a CBL protein to the regulatory NAF domain of a CIPK protein lead to the activation of the kinase in a calcium-dependent manner.</text>
</comment>
<dbReference type="GO" id="GO:0016020">
    <property type="term" value="C:membrane"/>
    <property type="evidence" value="ECO:0007669"/>
    <property type="project" value="UniProtKB-SubCell"/>
</dbReference>
<protein>
    <recommendedName>
        <fullName evidence="4">Calcineurin B-like protein</fullName>
    </recommendedName>
</protein>
<dbReference type="PROSITE" id="PS50222">
    <property type="entry name" value="EF_HAND_2"/>
    <property type="match status" value="2"/>
</dbReference>
<evidence type="ECO:0000256" key="2">
    <source>
        <dbReference type="ARBA" id="ARBA00022837"/>
    </source>
</evidence>
<dbReference type="InterPro" id="IPR045198">
    <property type="entry name" value="CNBL1-10"/>
</dbReference>
<keyword evidence="1 4" id="KW-0677">Repeat</keyword>
<organism evidence="6 7">
    <name type="scientific">Lupinus angustifolius</name>
    <name type="common">Narrow-leaved blue lupine</name>
    <dbReference type="NCBI Taxonomy" id="3871"/>
    <lineage>
        <taxon>Eukaryota</taxon>
        <taxon>Viridiplantae</taxon>
        <taxon>Streptophyta</taxon>
        <taxon>Embryophyta</taxon>
        <taxon>Tracheophyta</taxon>
        <taxon>Spermatophyta</taxon>
        <taxon>Magnoliopsida</taxon>
        <taxon>eudicotyledons</taxon>
        <taxon>Gunneridae</taxon>
        <taxon>Pentapetalae</taxon>
        <taxon>rosids</taxon>
        <taxon>fabids</taxon>
        <taxon>Fabales</taxon>
        <taxon>Fabaceae</taxon>
        <taxon>Papilionoideae</taxon>
        <taxon>50 kb inversion clade</taxon>
        <taxon>genistoids sensu lato</taxon>
        <taxon>core genistoids</taxon>
        <taxon>Genisteae</taxon>
        <taxon>Lupinus</taxon>
    </lineage>
</organism>
<evidence type="ECO:0000313" key="6">
    <source>
        <dbReference type="EMBL" id="OIW20173.1"/>
    </source>
</evidence>
<dbReference type="SMART" id="SM00054">
    <property type="entry name" value="EFh"/>
    <property type="match status" value="2"/>
</dbReference>
<dbReference type="Gene3D" id="1.10.238.10">
    <property type="entry name" value="EF-hand"/>
    <property type="match status" value="1"/>
</dbReference>
<feature type="domain" description="EF-hand" evidence="5">
    <location>
        <begin position="12"/>
        <end position="47"/>
    </location>
</feature>
<comment type="caution">
    <text evidence="6">The sequence shown here is derived from an EMBL/GenBank/DDBJ whole genome shotgun (WGS) entry which is preliminary data.</text>
</comment>
<dbReference type="STRING" id="3871.A0A394DA81"/>
<dbReference type="PROSITE" id="PS00018">
    <property type="entry name" value="EF_HAND_1"/>
    <property type="match status" value="1"/>
</dbReference>
<evidence type="ECO:0000256" key="1">
    <source>
        <dbReference type="ARBA" id="ARBA00022737"/>
    </source>
</evidence>
<name>A0A394DA81_LUPAN</name>
<dbReference type="GO" id="GO:0005509">
    <property type="term" value="F:calcium ion binding"/>
    <property type="evidence" value="ECO:0007669"/>
    <property type="project" value="UniProtKB-UniRule"/>
</dbReference>
<dbReference type="GO" id="GO:0019900">
    <property type="term" value="F:kinase binding"/>
    <property type="evidence" value="ECO:0007669"/>
    <property type="project" value="UniProtKB-UniRule"/>
</dbReference>
<dbReference type="AlphaFoldDB" id="A0A394DA81"/>
<reference evidence="6 7" key="1">
    <citation type="journal article" date="2017" name="Plant Biotechnol. J.">
        <title>A comprehensive draft genome sequence for lupin (Lupinus angustifolius), an emerging health food: insights into plant-microbe interactions and legume evolution.</title>
        <authorList>
            <person name="Hane J.K."/>
            <person name="Ming Y."/>
            <person name="Kamphuis L.G."/>
            <person name="Nelson M.N."/>
            <person name="Garg G."/>
            <person name="Atkins C.A."/>
            <person name="Bayer P.E."/>
            <person name="Bravo A."/>
            <person name="Bringans S."/>
            <person name="Cannon S."/>
            <person name="Edwards D."/>
            <person name="Foley R."/>
            <person name="Gao L.L."/>
            <person name="Harrison M.J."/>
            <person name="Huang W."/>
            <person name="Hurgobin B."/>
            <person name="Li S."/>
            <person name="Liu C.W."/>
            <person name="McGrath A."/>
            <person name="Morahan G."/>
            <person name="Murray J."/>
            <person name="Weller J."/>
            <person name="Jian J."/>
            <person name="Singh K.B."/>
        </authorList>
    </citation>
    <scope>NUCLEOTIDE SEQUENCE [LARGE SCALE GENOMIC DNA]</scope>
    <source>
        <strain evidence="7">cv. Tanjil</strain>
        <tissue evidence="6">Whole plant</tissue>
    </source>
</reference>
<dbReference type="EMBL" id="MLAU01006608">
    <property type="protein sequence ID" value="OIW20173.1"/>
    <property type="molecule type" value="Genomic_DNA"/>
</dbReference>
<evidence type="ECO:0000313" key="7">
    <source>
        <dbReference type="Proteomes" id="UP000188354"/>
    </source>
</evidence>